<feature type="region of interest" description="Disordered" evidence="6">
    <location>
        <begin position="28"/>
        <end position="47"/>
    </location>
</feature>
<dbReference type="InterPro" id="IPR050783">
    <property type="entry name" value="Oxylipin_biosynth_metab"/>
</dbReference>
<keyword evidence="8" id="KW-0575">Peroxidase</keyword>
<keyword evidence="7" id="KW-0732">Signal</keyword>
<evidence type="ECO:0000256" key="4">
    <source>
        <dbReference type="ARBA" id="ARBA00023002"/>
    </source>
</evidence>
<evidence type="ECO:0000313" key="9">
    <source>
        <dbReference type="Proteomes" id="UP001596091"/>
    </source>
</evidence>
<comment type="caution">
    <text evidence="8">The sequence shown here is derived from an EMBL/GenBank/DDBJ whole genome shotgun (WGS) entry which is preliminary data.</text>
</comment>
<keyword evidence="1" id="KW-0479">Metal-binding</keyword>
<accession>A0ABW1ELH5</accession>
<evidence type="ECO:0000256" key="1">
    <source>
        <dbReference type="ARBA" id="ARBA00022723"/>
    </source>
</evidence>
<feature type="compositionally biased region" description="Low complexity" evidence="6">
    <location>
        <begin position="28"/>
        <end position="38"/>
    </location>
</feature>
<feature type="signal peptide" evidence="7">
    <location>
        <begin position="1"/>
        <end position="23"/>
    </location>
</feature>
<evidence type="ECO:0000256" key="6">
    <source>
        <dbReference type="SAM" id="MobiDB-lite"/>
    </source>
</evidence>
<evidence type="ECO:0000256" key="5">
    <source>
        <dbReference type="ARBA" id="ARBA00023004"/>
    </source>
</evidence>
<dbReference type="GO" id="GO:0004601">
    <property type="term" value="F:peroxidase activity"/>
    <property type="evidence" value="ECO:0007669"/>
    <property type="project" value="UniProtKB-KW"/>
</dbReference>
<keyword evidence="9" id="KW-1185">Reference proteome</keyword>
<dbReference type="Proteomes" id="UP001596091">
    <property type="component" value="Unassembled WGS sequence"/>
</dbReference>
<evidence type="ECO:0000256" key="2">
    <source>
        <dbReference type="ARBA" id="ARBA00022821"/>
    </source>
</evidence>
<evidence type="ECO:0000313" key="8">
    <source>
        <dbReference type="EMBL" id="MFC5864706.1"/>
    </source>
</evidence>
<feature type="chain" id="PRO_5045260236" evidence="7">
    <location>
        <begin position="24"/>
        <end position="967"/>
    </location>
</feature>
<reference evidence="9" key="1">
    <citation type="journal article" date="2019" name="Int. J. Syst. Evol. Microbiol.">
        <title>The Global Catalogue of Microorganisms (GCM) 10K type strain sequencing project: providing services to taxonomists for standard genome sequencing and annotation.</title>
        <authorList>
            <consortium name="The Broad Institute Genomics Platform"/>
            <consortium name="The Broad Institute Genome Sequencing Center for Infectious Disease"/>
            <person name="Wu L."/>
            <person name="Ma J."/>
        </authorList>
    </citation>
    <scope>NUCLEOTIDE SEQUENCE [LARGE SCALE GENOMIC DNA]</scope>
    <source>
        <strain evidence="9">JCM 4087</strain>
    </source>
</reference>
<gene>
    <name evidence="8" type="ORF">ACFPT7_20525</name>
</gene>
<dbReference type="EMBL" id="JBHSPH010000010">
    <property type="protein sequence ID" value="MFC5864706.1"/>
    <property type="molecule type" value="Genomic_DNA"/>
</dbReference>
<protein>
    <submittedName>
        <fullName evidence="8">Peroxidase family protein</fullName>
    </submittedName>
</protein>
<keyword evidence="2" id="KW-0611">Plant defense</keyword>
<proteinExistence type="predicted"/>
<dbReference type="InterPro" id="IPR019791">
    <property type="entry name" value="Haem_peroxidase_animal"/>
</dbReference>
<dbReference type="InterPro" id="IPR037120">
    <property type="entry name" value="Haem_peroxidase_sf_animal"/>
</dbReference>
<organism evidence="8 9">
    <name type="scientific">Acidicapsa dinghuensis</name>
    <dbReference type="NCBI Taxonomy" id="2218256"/>
    <lineage>
        <taxon>Bacteria</taxon>
        <taxon>Pseudomonadati</taxon>
        <taxon>Acidobacteriota</taxon>
        <taxon>Terriglobia</taxon>
        <taxon>Terriglobales</taxon>
        <taxon>Acidobacteriaceae</taxon>
        <taxon>Acidicapsa</taxon>
    </lineage>
</organism>
<dbReference type="SUPFAM" id="SSF48113">
    <property type="entry name" value="Heme-dependent peroxidases"/>
    <property type="match status" value="1"/>
</dbReference>
<evidence type="ECO:0000256" key="7">
    <source>
        <dbReference type="SAM" id="SignalP"/>
    </source>
</evidence>
<keyword evidence="5" id="KW-0408">Iron</keyword>
<name>A0ABW1ELH5_9BACT</name>
<keyword evidence="4" id="KW-0560">Oxidoreductase</keyword>
<dbReference type="PANTHER" id="PTHR11903:SF11">
    <property type="entry name" value="ALPHA-DIOXYGENASE 1"/>
    <property type="match status" value="1"/>
</dbReference>
<dbReference type="Pfam" id="PF03098">
    <property type="entry name" value="An_peroxidase"/>
    <property type="match status" value="3"/>
</dbReference>
<dbReference type="PANTHER" id="PTHR11903">
    <property type="entry name" value="PROSTAGLANDIN G/H SYNTHASE"/>
    <property type="match status" value="1"/>
</dbReference>
<keyword evidence="3" id="KW-0223">Dioxygenase</keyword>
<dbReference type="Gene3D" id="1.10.640.10">
    <property type="entry name" value="Haem peroxidase domain superfamily, animal type"/>
    <property type="match status" value="1"/>
</dbReference>
<dbReference type="InterPro" id="IPR010255">
    <property type="entry name" value="Haem_peroxidase_sf"/>
</dbReference>
<dbReference type="RefSeq" id="WP_377819857.1">
    <property type="nucleotide sequence ID" value="NZ_JBHSPH010000010.1"/>
</dbReference>
<sequence length="967" mass="107599">MKKVFMHIPLCVLAVVSALSVFATPPAAQTQPAASQPSPAKPDPKKEELDAFNACAKAVLQGFRPIAKERNLRFEGKVSDVNALCRGGYASQQFRLTPWVDWQTYWGTGDMESLPTGFLTNKGPAFRGVTGALLDLEFQRVELIKFNLFDNTGSYQNYIQGRDGVGGPALKVWPEMRLPSNDPNYAAVGGDGTQVCTGSLVRGRTLTGICNDVRNPLMGSTGTPFARNVEFETSFPDEGHDEYSRNRHGGRLSLLQPDPQVISRVLLTRQQSDASKCNGGFGLPNNSADANCDYQKAPFFNVLAAYWIQFMTHDWFSHMEEGHNAPEYISVGCKTKLVNNVEVPLTPEDIQQLGCRPDDKVDDTYVDQSTAPETFTFNGKTYMARAPRTFSNNNTAWWDASQIYGYDDTSVKRVKHDPSDPAKLLEVPLPGAPLGDPVTSGYLPTLQPGDPFAPQWAGQESVAFPDNFTVGLSFLHNLFTREHNSFVTAFEKQAKLTPNKDCGLRDPADPKRIIHYKDVTPDELFAAARLVVAAEIAKIHTIEWTPQLLYDEPLYKGMNGNWNGLLGTGDPDVSKALSDIVTHDFGKSTDVAKATQWYSVFASGPGIFGLGSKAKDYDITKADSIEGGVNHFGSPFNFPEEFVSVYRLHPLIPDLLEFRDIKNPNQIAEKIAVINTFEAKETEAMHTGGMPDWGLTLGRQRLGILTLHNHPQFMQNITLPRLDSPTKQLDLAALDIIRDREHGVPRFNEFRRQYGLRQLTSYDDFMDPAVRALPESDPTRQQQQQAVDQLRQLYGTHICDASKIITDAQVNDDGSPINDCLGHPNGSTIDNVEDVDTVVGYLAEFRRPHGFAISETQFVVFILNASRRLFSDRFFTSSFRPEFYTQMGVDWVNNNGPVAEIEKGTPNGHKQPVSPLKRILIRNIPELKPELGPVINAFDPWARDRGQYYTLAWKPRPGAESDPAFKQ</sequence>
<dbReference type="PROSITE" id="PS50292">
    <property type="entry name" value="PEROXIDASE_3"/>
    <property type="match status" value="1"/>
</dbReference>
<evidence type="ECO:0000256" key="3">
    <source>
        <dbReference type="ARBA" id="ARBA00022964"/>
    </source>
</evidence>